<reference evidence="2 3" key="1">
    <citation type="submission" date="2016-06" db="EMBL/GenBank/DDBJ databases">
        <title>Complete genome sequence of a deep-branching marine Gamma Proteobacterium Woeseia oceani type strain XK5.</title>
        <authorList>
            <person name="Mu D."/>
            <person name="Du Z."/>
        </authorList>
    </citation>
    <scope>NUCLEOTIDE SEQUENCE [LARGE SCALE GENOMIC DNA]</scope>
    <source>
        <strain evidence="2 3">XK5</strain>
    </source>
</reference>
<dbReference type="InterPro" id="IPR011991">
    <property type="entry name" value="ArsR-like_HTH"/>
</dbReference>
<dbReference type="STRING" id="1548547.BA177_17160"/>
<dbReference type="PANTHER" id="PTHR38600">
    <property type="entry name" value="TRANSCRIPTIONAL REGULATORY PROTEIN"/>
    <property type="match status" value="1"/>
</dbReference>
<keyword evidence="3" id="KW-1185">Reference proteome</keyword>
<dbReference type="SUPFAM" id="SSF46785">
    <property type="entry name" value="Winged helix' DNA-binding domain"/>
    <property type="match status" value="1"/>
</dbReference>
<evidence type="ECO:0000313" key="2">
    <source>
        <dbReference type="EMBL" id="ANO52688.1"/>
    </source>
</evidence>
<accession>A0A193LJS9</accession>
<dbReference type="GO" id="GO:0003700">
    <property type="term" value="F:DNA-binding transcription factor activity"/>
    <property type="evidence" value="ECO:0007669"/>
    <property type="project" value="InterPro"/>
</dbReference>
<dbReference type="RefSeq" id="WP_068618257.1">
    <property type="nucleotide sequence ID" value="NZ_CP016268.1"/>
</dbReference>
<dbReference type="Gene3D" id="1.10.10.10">
    <property type="entry name" value="Winged helix-like DNA-binding domain superfamily/Winged helix DNA-binding domain"/>
    <property type="match status" value="1"/>
</dbReference>
<dbReference type="InterPro" id="IPR001845">
    <property type="entry name" value="HTH_ArsR_DNA-bd_dom"/>
</dbReference>
<dbReference type="OrthoDB" id="46768at2"/>
<dbReference type="PANTHER" id="PTHR38600:SF1">
    <property type="entry name" value="TRANSCRIPTIONAL REGULATORY PROTEIN"/>
    <property type="match status" value="1"/>
</dbReference>
<dbReference type="InterPro" id="IPR036390">
    <property type="entry name" value="WH_DNA-bd_sf"/>
</dbReference>
<dbReference type="PROSITE" id="PS50987">
    <property type="entry name" value="HTH_ARSR_2"/>
    <property type="match status" value="1"/>
</dbReference>
<dbReference type="NCBIfam" id="NF033788">
    <property type="entry name" value="HTH_metalloreg"/>
    <property type="match status" value="1"/>
</dbReference>
<protein>
    <recommendedName>
        <fullName evidence="1">HTH arsR-type domain-containing protein</fullName>
    </recommendedName>
</protein>
<evidence type="ECO:0000259" key="1">
    <source>
        <dbReference type="PROSITE" id="PS50987"/>
    </source>
</evidence>
<sequence length="109" mass="12261">METEDRLDAVFFALADSRRRLLLAELAAGPKSVSELAATADMKISAASKHIAALEAGHLLYKTRHGRKLYCHLNFDVWQEVASYVAMHAKFWAGRIDELEAYLKETNKP</sequence>
<dbReference type="AlphaFoldDB" id="A0A193LJS9"/>
<name>A0A193LJS9_9GAMM</name>
<dbReference type="CDD" id="cd00090">
    <property type="entry name" value="HTH_ARSR"/>
    <property type="match status" value="1"/>
</dbReference>
<evidence type="ECO:0000313" key="3">
    <source>
        <dbReference type="Proteomes" id="UP000092695"/>
    </source>
</evidence>
<dbReference type="Proteomes" id="UP000092695">
    <property type="component" value="Chromosome"/>
</dbReference>
<feature type="domain" description="HTH arsR-type" evidence="1">
    <location>
        <begin position="1"/>
        <end position="93"/>
    </location>
</feature>
<gene>
    <name evidence="2" type="ORF">BA177_17160</name>
</gene>
<dbReference type="KEGG" id="woc:BA177_17160"/>
<dbReference type="InterPro" id="IPR036388">
    <property type="entry name" value="WH-like_DNA-bd_sf"/>
</dbReference>
<dbReference type="EMBL" id="CP016268">
    <property type="protein sequence ID" value="ANO52688.1"/>
    <property type="molecule type" value="Genomic_DNA"/>
</dbReference>
<proteinExistence type="predicted"/>
<dbReference type="SMART" id="SM00418">
    <property type="entry name" value="HTH_ARSR"/>
    <property type="match status" value="1"/>
</dbReference>
<organism evidence="2 3">
    <name type="scientific">Woeseia oceani</name>
    <dbReference type="NCBI Taxonomy" id="1548547"/>
    <lineage>
        <taxon>Bacteria</taxon>
        <taxon>Pseudomonadati</taxon>
        <taxon>Pseudomonadota</taxon>
        <taxon>Gammaproteobacteria</taxon>
        <taxon>Woeseiales</taxon>
        <taxon>Woeseiaceae</taxon>
        <taxon>Woeseia</taxon>
    </lineage>
</organism>
<dbReference type="Pfam" id="PF12840">
    <property type="entry name" value="HTH_20"/>
    <property type="match status" value="1"/>
</dbReference>